<keyword evidence="10" id="KW-0560">Oxidoreductase</keyword>
<dbReference type="EMBL" id="CP106877">
    <property type="protein sequence ID" value="WAA12165.1"/>
    <property type="molecule type" value="Genomic_DNA"/>
</dbReference>
<feature type="transmembrane region" description="Helical" evidence="7">
    <location>
        <begin position="81"/>
        <end position="99"/>
    </location>
</feature>
<evidence type="ECO:0000313" key="11">
    <source>
        <dbReference type="Proteomes" id="UP001164726"/>
    </source>
</evidence>
<organism evidence="10 11">
    <name type="scientific">Fervidibacillus halotolerans</name>
    <dbReference type="NCBI Taxonomy" id="2980027"/>
    <lineage>
        <taxon>Bacteria</taxon>
        <taxon>Bacillati</taxon>
        <taxon>Bacillota</taxon>
        <taxon>Bacilli</taxon>
        <taxon>Bacillales</taxon>
        <taxon>Bacillaceae</taxon>
        <taxon>Fervidibacillus</taxon>
    </lineage>
</organism>
<feature type="domain" description="NADH:quinone oxidoreductase/Mrp antiporter transmembrane" evidence="8">
    <location>
        <begin position="99"/>
        <end position="387"/>
    </location>
</feature>
<feature type="domain" description="NADH-Ubiquinone oxidoreductase (complex I) chain 5 N-terminal" evidence="9">
    <location>
        <begin position="33"/>
        <end position="83"/>
    </location>
</feature>
<feature type="transmembrane region" description="Helical" evidence="7">
    <location>
        <begin position="52"/>
        <end position="69"/>
    </location>
</feature>
<feature type="transmembrane region" description="Helical" evidence="7">
    <location>
        <begin position="562"/>
        <end position="581"/>
    </location>
</feature>
<dbReference type="InterPro" id="IPR001750">
    <property type="entry name" value="ND/Mrp_TM"/>
</dbReference>
<keyword evidence="11" id="KW-1185">Reference proteome</keyword>
<comment type="similarity">
    <text evidence="2">Belongs to the CPA3 antiporters (TC 2.A.63) subunit A family.</text>
</comment>
<dbReference type="GO" id="GO:0005886">
    <property type="term" value="C:plasma membrane"/>
    <property type="evidence" value="ECO:0007669"/>
    <property type="project" value="UniProtKB-SubCell"/>
</dbReference>
<evidence type="ECO:0000256" key="5">
    <source>
        <dbReference type="ARBA" id="ARBA00023136"/>
    </source>
</evidence>
<feature type="transmembrane region" description="Helical" evidence="7">
    <location>
        <begin position="299"/>
        <end position="317"/>
    </location>
</feature>
<feature type="transmembrane region" description="Helical" evidence="7">
    <location>
        <begin position="271"/>
        <end position="293"/>
    </location>
</feature>
<evidence type="ECO:0000313" key="10">
    <source>
        <dbReference type="EMBL" id="WAA12165.1"/>
    </source>
</evidence>
<evidence type="ECO:0000259" key="9">
    <source>
        <dbReference type="Pfam" id="PF00662"/>
    </source>
</evidence>
<dbReference type="GO" id="GO:0008137">
    <property type="term" value="F:NADH dehydrogenase (ubiquinone) activity"/>
    <property type="evidence" value="ECO:0007669"/>
    <property type="project" value="InterPro"/>
</dbReference>
<evidence type="ECO:0000256" key="2">
    <source>
        <dbReference type="ARBA" id="ARBA00008483"/>
    </source>
</evidence>
<dbReference type="RefSeq" id="WP_275420297.1">
    <property type="nucleotide sequence ID" value="NZ_CP106877.1"/>
</dbReference>
<dbReference type="Pfam" id="PF00361">
    <property type="entry name" value="Proton_antipo_M"/>
    <property type="match status" value="1"/>
</dbReference>
<proteinExistence type="inferred from homology"/>
<sequence>MVSIFVSFLSFLFSIIVFIKQLTVGSFGQSIPWFSVGDIQFTIGYEIHSLNVLMLMLVSFMNLMIQLYSKEYMKDDERIKAYYGKLNLFTFSMLALVISPNLLQIYVFWELVGLGSFLLIGHYNRERAKRAANKAFLMTRIGDVAFLVGLILLFWGTGTFELHEIFHVVQSGNLSEGILTTVGFCLFIGVIGKSAQFPLHTWLPDAMEGPTPVSALLHAATMVAAGIYFIANIYPIFLASSTLLFTMALIGGCTGFFAATIALVEKDVKRVLAYSTISQLGLMLLSLGTIGFVGAIFHLMTHAFFKALLFLSVGRLIKYSGSQSIEHLREIGKRMPVIHLFFLIGAMSMSGIPFLSGYFSKEEILSAVFFNGPPFLFWLAVLTSLLTAIYMFRLYFLLFFGGAKTGGLSPLWMVFPMGILAAGSIFIGYLNTHFFGTFFSDWLTKNMPFSIEPVSAPTSFLSLLTILISLTGLVISYLLFRREWLAPKMRSYRMSRLYRTVLEGYYVDVVYDRVFIKGTIQFAKGIGFVDRFVQKIISFLPKTINGIAKQEVKLRWKNPQRYGLVAVIGLLLILTISIWSVG</sequence>
<keyword evidence="4 7" id="KW-1133">Transmembrane helix</keyword>
<dbReference type="AlphaFoldDB" id="A0A9E8RWW2"/>
<feature type="transmembrane region" description="Helical" evidence="7">
    <location>
        <begin position="243"/>
        <end position="264"/>
    </location>
</feature>
<evidence type="ECO:0000256" key="4">
    <source>
        <dbReference type="ARBA" id="ARBA00022989"/>
    </source>
</evidence>
<evidence type="ECO:0000256" key="3">
    <source>
        <dbReference type="ARBA" id="ARBA00022692"/>
    </source>
</evidence>
<dbReference type="NCBIfam" id="TIGR01974">
    <property type="entry name" value="NDH_I_L"/>
    <property type="match status" value="1"/>
</dbReference>
<dbReference type="InterPro" id="IPR003945">
    <property type="entry name" value="NU5C-like"/>
</dbReference>
<evidence type="ECO:0000259" key="8">
    <source>
        <dbReference type="Pfam" id="PF00361"/>
    </source>
</evidence>
<dbReference type="Gene3D" id="1.20.5.2700">
    <property type="match status" value="1"/>
</dbReference>
<feature type="transmembrane region" description="Helical" evidence="7">
    <location>
        <begin position="135"/>
        <end position="157"/>
    </location>
</feature>
<protein>
    <submittedName>
        <fullName evidence="10">NADH-quinone oxidoreductase subunit L</fullName>
        <ecNumber evidence="10">1.6.5.-</ecNumber>
    </submittedName>
</protein>
<dbReference type="PRINTS" id="PR01434">
    <property type="entry name" value="NADHDHGNASE5"/>
</dbReference>
<accession>A0A9E8RWW2</accession>
<keyword evidence="3 6" id="KW-0812">Transmembrane</keyword>
<evidence type="ECO:0000256" key="6">
    <source>
        <dbReference type="RuleBase" id="RU000320"/>
    </source>
</evidence>
<reference evidence="10" key="1">
    <citation type="submission" date="2022-09" db="EMBL/GenBank/DDBJ databases">
        <title>Complete Genomes of Fervidibacillus albus and Fervidibacillus halotolerans isolated from tidal flat sediments.</title>
        <authorList>
            <person name="Kwon K.K."/>
            <person name="Yang S.-H."/>
            <person name="Park M.J."/>
            <person name="Oh H.-M."/>
        </authorList>
    </citation>
    <scope>NUCLEOTIDE SEQUENCE</scope>
    <source>
        <strain evidence="10">MEBiC13594</strain>
    </source>
</reference>
<feature type="transmembrane region" description="Helical" evidence="7">
    <location>
        <begin position="337"/>
        <end position="355"/>
    </location>
</feature>
<dbReference type="PRINTS" id="PR01435">
    <property type="entry name" value="NPOXDRDTASE5"/>
</dbReference>
<evidence type="ECO:0000256" key="7">
    <source>
        <dbReference type="SAM" id="Phobius"/>
    </source>
</evidence>
<feature type="transmembrane region" description="Helical" evidence="7">
    <location>
        <begin position="105"/>
        <end position="123"/>
    </location>
</feature>
<feature type="transmembrane region" description="Helical" evidence="7">
    <location>
        <begin position="459"/>
        <end position="480"/>
    </location>
</feature>
<dbReference type="GO" id="GO:0003954">
    <property type="term" value="F:NADH dehydrogenase activity"/>
    <property type="evidence" value="ECO:0007669"/>
    <property type="project" value="TreeGrafter"/>
</dbReference>
<dbReference type="PANTHER" id="PTHR42829:SF2">
    <property type="entry name" value="NADH-UBIQUINONE OXIDOREDUCTASE CHAIN 5"/>
    <property type="match status" value="1"/>
</dbReference>
<dbReference type="GO" id="GO:0042773">
    <property type="term" value="P:ATP synthesis coupled electron transport"/>
    <property type="evidence" value="ECO:0007669"/>
    <property type="project" value="InterPro"/>
</dbReference>
<feature type="transmembrane region" description="Helical" evidence="7">
    <location>
        <begin position="412"/>
        <end position="439"/>
    </location>
</feature>
<name>A0A9E8RWW2_9BACI</name>
<feature type="transmembrane region" description="Helical" evidence="7">
    <location>
        <begin position="375"/>
        <end position="400"/>
    </location>
</feature>
<feature type="transmembrane region" description="Helical" evidence="7">
    <location>
        <begin position="177"/>
        <end position="195"/>
    </location>
</feature>
<dbReference type="PANTHER" id="PTHR42829">
    <property type="entry name" value="NADH-UBIQUINONE OXIDOREDUCTASE CHAIN 5"/>
    <property type="match status" value="1"/>
</dbReference>
<dbReference type="InterPro" id="IPR018393">
    <property type="entry name" value="NADHpl_OxRdtase_5_subgr"/>
</dbReference>
<keyword evidence="5 7" id="KW-0472">Membrane</keyword>
<dbReference type="Pfam" id="PF00662">
    <property type="entry name" value="Proton_antipo_N"/>
    <property type="match status" value="1"/>
</dbReference>
<dbReference type="GO" id="GO:0015990">
    <property type="term" value="P:electron transport coupled proton transport"/>
    <property type="evidence" value="ECO:0007669"/>
    <property type="project" value="TreeGrafter"/>
</dbReference>
<dbReference type="KEGG" id="fhl:OE105_11395"/>
<evidence type="ECO:0000256" key="1">
    <source>
        <dbReference type="ARBA" id="ARBA00004651"/>
    </source>
</evidence>
<dbReference type="InterPro" id="IPR001516">
    <property type="entry name" value="Proton_antipo_N"/>
</dbReference>
<dbReference type="EC" id="1.6.5.-" evidence="10"/>
<gene>
    <name evidence="10" type="ORF">OE105_11395</name>
</gene>
<comment type="subcellular location">
    <subcellularLocation>
        <location evidence="1">Cell membrane</location>
        <topology evidence="1">Multi-pass membrane protein</topology>
    </subcellularLocation>
    <subcellularLocation>
        <location evidence="6">Membrane</location>
        <topology evidence="6">Multi-pass membrane protein</topology>
    </subcellularLocation>
</comment>
<feature type="transmembrane region" description="Helical" evidence="7">
    <location>
        <begin position="216"/>
        <end position="237"/>
    </location>
</feature>
<dbReference type="Proteomes" id="UP001164726">
    <property type="component" value="Chromosome"/>
</dbReference>